<dbReference type="InterPro" id="IPR033734">
    <property type="entry name" value="Jacalin-like_lectin_dom_plant"/>
</dbReference>
<dbReference type="PROSITE" id="PS51752">
    <property type="entry name" value="JACALIN_LECTIN"/>
    <property type="match status" value="2"/>
</dbReference>
<sequence>SIMFIIYLFLFLSSAIIDSNGFAIAQKLEAKGGKGGKEWDDGADHENVAKVFIRGGLEGIQYIKFDYVKDGQSIEGSIHGVLGSGFTHMFEIDYLNSEHIVSVDGYYDKSGVMQALEFKTNRKTSEVIGYPKGNTKFSLGGVNGKMIAGFHGSAGKALNSIGAYLTKVPPTKSELVGGWGGEYWDDGPNYDGVRKVYVTYINTCIRSINIDYEKDGQVVTSSHGNKEGETAEFAVDYPNESLISVEGTYDSILFPNHYVLVITSLSFKTSKGRISPTYGAVSGTKFVLESQGNAIVGFHGKNGGALDALGVYFSPM</sequence>
<evidence type="ECO:0000259" key="4">
    <source>
        <dbReference type="PROSITE" id="PS51752"/>
    </source>
</evidence>
<keyword evidence="3" id="KW-0732">Signal</keyword>
<feature type="domain" description="Jacalin-type lectin" evidence="4">
    <location>
        <begin position="170"/>
        <end position="315"/>
    </location>
</feature>
<feature type="signal peptide" evidence="3">
    <location>
        <begin position="1"/>
        <end position="21"/>
    </location>
</feature>
<reference evidence="5 6" key="1">
    <citation type="submission" date="2020-12" db="EMBL/GenBank/DDBJ databases">
        <title>Concerted genomic and epigenomic changes stabilize Arabidopsis allopolyploids.</title>
        <authorList>
            <person name="Chen Z."/>
        </authorList>
    </citation>
    <scope>NUCLEOTIDE SEQUENCE [LARGE SCALE GENOMIC DNA]</scope>
    <source>
        <strain evidence="5">Allo738</strain>
        <tissue evidence="5">Leaf</tissue>
    </source>
</reference>
<dbReference type="CDD" id="cd09612">
    <property type="entry name" value="Jacalin"/>
    <property type="match status" value="2"/>
</dbReference>
<proteinExistence type="inferred from homology"/>
<dbReference type="Proteomes" id="UP000694240">
    <property type="component" value="Chromosome 6"/>
</dbReference>
<feature type="chain" id="PRO_5035760938" evidence="3">
    <location>
        <begin position="22"/>
        <end position="316"/>
    </location>
</feature>
<gene>
    <name evidence="5" type="ORF">ISN45_Aa01g036500</name>
</gene>
<dbReference type="GO" id="GO:0030246">
    <property type="term" value="F:carbohydrate binding"/>
    <property type="evidence" value="ECO:0007669"/>
    <property type="project" value="UniProtKB-KW"/>
</dbReference>
<keyword evidence="2" id="KW-0430">Lectin</keyword>
<evidence type="ECO:0000313" key="6">
    <source>
        <dbReference type="Proteomes" id="UP000694240"/>
    </source>
</evidence>
<evidence type="ECO:0000313" key="5">
    <source>
        <dbReference type="EMBL" id="KAG7594929.1"/>
    </source>
</evidence>
<dbReference type="EMBL" id="JAEFBK010000006">
    <property type="protein sequence ID" value="KAG7594929.1"/>
    <property type="molecule type" value="Genomic_DNA"/>
</dbReference>
<dbReference type="Pfam" id="PF01419">
    <property type="entry name" value="Jacalin"/>
    <property type="match status" value="2"/>
</dbReference>
<evidence type="ECO:0000256" key="1">
    <source>
        <dbReference type="ARBA" id="ARBA00006568"/>
    </source>
</evidence>
<comment type="similarity">
    <text evidence="1">Belongs to the jacalin lectin family.</text>
</comment>
<dbReference type="InterPro" id="IPR001229">
    <property type="entry name" value="Jacalin-like_lectin_dom"/>
</dbReference>
<dbReference type="PANTHER" id="PTHR47293">
    <property type="entry name" value="JACALIN-RELATED LECTIN 3"/>
    <property type="match status" value="1"/>
</dbReference>
<dbReference type="PANTHER" id="PTHR47293:SF52">
    <property type="entry name" value="JACALIN-RELATED LECTIN 10-RELATED"/>
    <property type="match status" value="1"/>
</dbReference>
<evidence type="ECO:0000256" key="2">
    <source>
        <dbReference type="ARBA" id="ARBA00022734"/>
    </source>
</evidence>
<dbReference type="AlphaFoldDB" id="A0A8T2C760"/>
<evidence type="ECO:0000256" key="3">
    <source>
        <dbReference type="SAM" id="SignalP"/>
    </source>
</evidence>
<protein>
    <submittedName>
        <fullName evidence="5">Jacalin-like lectin domain superfamily</fullName>
    </submittedName>
</protein>
<organism evidence="5 6">
    <name type="scientific">Arabidopsis thaliana x Arabidopsis arenosa</name>
    <dbReference type="NCBI Taxonomy" id="1240361"/>
    <lineage>
        <taxon>Eukaryota</taxon>
        <taxon>Viridiplantae</taxon>
        <taxon>Streptophyta</taxon>
        <taxon>Embryophyta</taxon>
        <taxon>Tracheophyta</taxon>
        <taxon>Spermatophyta</taxon>
        <taxon>Magnoliopsida</taxon>
        <taxon>eudicotyledons</taxon>
        <taxon>Gunneridae</taxon>
        <taxon>Pentapetalae</taxon>
        <taxon>rosids</taxon>
        <taxon>malvids</taxon>
        <taxon>Brassicales</taxon>
        <taxon>Brassicaceae</taxon>
        <taxon>Camelineae</taxon>
        <taxon>Arabidopsis</taxon>
    </lineage>
</organism>
<accession>A0A8T2C760</accession>
<keyword evidence="6" id="KW-1185">Reference proteome</keyword>
<dbReference type="SMART" id="SM00915">
    <property type="entry name" value="Jacalin"/>
    <property type="match status" value="2"/>
</dbReference>
<feature type="domain" description="Jacalin-type lectin" evidence="4">
    <location>
        <begin position="25"/>
        <end position="167"/>
    </location>
</feature>
<dbReference type="FunFam" id="2.100.10.30:FF:000001">
    <property type="entry name" value="Jacalin-related lectin 33"/>
    <property type="match status" value="2"/>
</dbReference>
<feature type="non-terminal residue" evidence="5">
    <location>
        <position position="316"/>
    </location>
</feature>
<comment type="caution">
    <text evidence="5">The sequence shown here is derived from an EMBL/GenBank/DDBJ whole genome shotgun (WGS) entry which is preliminary data.</text>
</comment>
<name>A0A8T2C760_9BRAS</name>